<evidence type="ECO:0000313" key="1">
    <source>
        <dbReference type="EMBL" id="SEG49109.1"/>
    </source>
</evidence>
<dbReference type="Proteomes" id="UP000236728">
    <property type="component" value="Unassembled WGS sequence"/>
</dbReference>
<dbReference type="RefSeq" id="WP_235011641.1">
    <property type="nucleotide sequence ID" value="NZ_FNVA01000005.1"/>
</dbReference>
<evidence type="ECO:0000313" key="2">
    <source>
        <dbReference type="Proteomes" id="UP000236728"/>
    </source>
</evidence>
<dbReference type="EMBL" id="FNVA01000005">
    <property type="protein sequence ID" value="SEG49109.1"/>
    <property type="molecule type" value="Genomic_DNA"/>
</dbReference>
<dbReference type="PROSITE" id="PS51257">
    <property type="entry name" value="PROKAR_LIPOPROTEIN"/>
    <property type="match status" value="1"/>
</dbReference>
<gene>
    <name evidence="1" type="ORF">SAMN05421819_3221</name>
</gene>
<protein>
    <submittedName>
        <fullName evidence="1">Uncharacterized protein</fullName>
    </submittedName>
</protein>
<reference evidence="1 2" key="1">
    <citation type="submission" date="2016-10" db="EMBL/GenBank/DDBJ databases">
        <authorList>
            <person name="de Groot N.N."/>
        </authorList>
    </citation>
    <scope>NUCLEOTIDE SEQUENCE [LARGE SCALE GENOMIC DNA]</scope>
    <source>
        <strain evidence="1 2">DSM 22489</strain>
    </source>
</reference>
<organism evidence="1 2">
    <name type="scientific">Bryocella elongata</name>
    <dbReference type="NCBI Taxonomy" id="863522"/>
    <lineage>
        <taxon>Bacteria</taxon>
        <taxon>Pseudomonadati</taxon>
        <taxon>Acidobacteriota</taxon>
        <taxon>Terriglobia</taxon>
        <taxon>Terriglobales</taxon>
        <taxon>Acidobacteriaceae</taxon>
        <taxon>Bryocella</taxon>
    </lineage>
</organism>
<name>A0A1H6AK49_9BACT</name>
<keyword evidence="2" id="KW-1185">Reference proteome</keyword>
<sequence length="211" mass="22810">MYRPVRSPASKGAAANAQRIAGTGGAAASCYPFPVRSRYLSLLLAPALLLAGCHSHPPSLSQLEQKKAEQQALANAQRSQLEQILPPSKNRYMNIHSFDEWQNPYITVQPGMLQIHIMQGDATPGAFGSGGMLRPAGARRQEVDIAFDKLGEAVTSIPQNAWPYGRVVAIEEANHTPKAAEPLVRKNMEQAIATLNDLGIEVYDIGSGNLR</sequence>
<dbReference type="AlphaFoldDB" id="A0A1H6AK49"/>
<proteinExistence type="predicted"/>
<accession>A0A1H6AK49</accession>